<feature type="chain" id="PRO_5047094675" evidence="1">
    <location>
        <begin position="24"/>
        <end position="628"/>
    </location>
</feature>
<name>A0ABS0ZQQ4_9ENTR</name>
<evidence type="ECO:0000256" key="1">
    <source>
        <dbReference type="SAM" id="SignalP"/>
    </source>
</evidence>
<protein>
    <submittedName>
        <fullName evidence="2">Uncharacterized protein</fullName>
    </submittedName>
</protein>
<dbReference type="RefSeq" id="WP_200034737.1">
    <property type="nucleotide sequence ID" value="NZ_JADWND010000003.1"/>
</dbReference>
<gene>
    <name evidence="2" type="ORF">I6M88_09200</name>
</gene>
<keyword evidence="1" id="KW-0732">Signal</keyword>
<evidence type="ECO:0000313" key="3">
    <source>
        <dbReference type="Proteomes" id="UP000746649"/>
    </source>
</evidence>
<dbReference type="EMBL" id="JADWND010000003">
    <property type="protein sequence ID" value="MBJ8381143.1"/>
    <property type="molecule type" value="Genomic_DNA"/>
</dbReference>
<evidence type="ECO:0000313" key="2">
    <source>
        <dbReference type="EMBL" id="MBJ8381143.1"/>
    </source>
</evidence>
<feature type="signal peptide" evidence="1">
    <location>
        <begin position="1"/>
        <end position="23"/>
    </location>
</feature>
<sequence>MANTLLKFVLPVLSLMISHNVVAAENNRCDFSISQQSPSTQITSLMNQLPDVVKTGNKESVGNFVDSIWNELHASCANFEDANAVVWRLTQALDETAQYEKAIELNKKAAKATANVDQQQRFIRKATTQAMLAGKESEAQQFIKTYLSIKNLPAEMWQLDDANNQLNYALAHLTVPLTTGRWTLAKIYSTGQRDGASVIRFTNNGDGIYNVADNYVSADITLHYRGSDDTEHSVKTTQIKRPWLYTTAEDAELSAKLPDFPGENIKQIKSAQRYSVAGDSVTTAIWQITQGSWEMAVQATFQTAHSENALQQLSSLFTKIKWPQADTLPPIQKELDALTKTTYRTTAEWNNAAQQANLLLPAAKFPLEKARVNAILGIHSYRQNKLEKAWSYLQYARAAYSQTLTTQTEDNYGSQALLMYLTDIAYRTKKKTYTELVKQSLRHSPMDSHWVFDPVIPEIFNKKSQLRFPFNVGIFHASAFTYIEGTVVYSAAKYGYSTEFSAGLTELSEVNVPNIIKAKVKRLQEEDRQKITIADKDLHKTTYPFSLQGQKKMATKWSVKWYSGSEKTEKSLIYWTFPYQSGYGAILAVVDNKGNAVLPELDKFAKQLAQYSAPASSSVSGERNDVSN</sequence>
<organism evidence="2 3">
    <name type="scientific">Citrobacter sedlakii</name>
    <dbReference type="NCBI Taxonomy" id="67826"/>
    <lineage>
        <taxon>Bacteria</taxon>
        <taxon>Pseudomonadati</taxon>
        <taxon>Pseudomonadota</taxon>
        <taxon>Gammaproteobacteria</taxon>
        <taxon>Enterobacterales</taxon>
        <taxon>Enterobacteriaceae</taxon>
        <taxon>Citrobacter</taxon>
        <taxon>Citrobacter freundii complex</taxon>
    </lineage>
</organism>
<dbReference type="Proteomes" id="UP000746649">
    <property type="component" value="Unassembled WGS sequence"/>
</dbReference>
<comment type="caution">
    <text evidence="2">The sequence shown here is derived from an EMBL/GenBank/DDBJ whole genome shotgun (WGS) entry which is preliminary data.</text>
</comment>
<keyword evidence="3" id="KW-1185">Reference proteome</keyword>
<accession>A0ABS0ZQQ4</accession>
<reference evidence="2 3" key="1">
    <citation type="submission" date="2020-11" db="EMBL/GenBank/DDBJ databases">
        <title>Enhanced detection system for hospital associated transmission using whole genome sequencing surveillance.</title>
        <authorList>
            <person name="Harrison L.H."/>
            <person name="Van Tyne D."/>
            <person name="Marsh J.W."/>
            <person name="Griffith M.P."/>
            <person name="Snyder D.J."/>
            <person name="Cooper V.S."/>
            <person name="Mustapha M."/>
        </authorList>
    </citation>
    <scope>NUCLEOTIDE SEQUENCE [LARGE SCALE GENOMIC DNA]</scope>
    <source>
        <strain evidence="2 3">CB00117</strain>
    </source>
</reference>
<proteinExistence type="predicted"/>